<dbReference type="PANTHER" id="PTHR43845:SF1">
    <property type="entry name" value="BLR5969 PROTEIN"/>
    <property type="match status" value="1"/>
</dbReference>
<dbReference type="PANTHER" id="PTHR43845">
    <property type="entry name" value="BLR5969 PROTEIN"/>
    <property type="match status" value="1"/>
</dbReference>
<dbReference type="RefSeq" id="WP_256622780.1">
    <property type="nucleotide sequence ID" value="NZ_JTEO01000004.1"/>
</dbReference>
<dbReference type="EMBL" id="JTEO01000004">
    <property type="protein sequence ID" value="MCQ6962915.1"/>
    <property type="molecule type" value="Genomic_DNA"/>
</dbReference>
<dbReference type="Pfam" id="PF00501">
    <property type="entry name" value="AMP-binding"/>
    <property type="match status" value="1"/>
</dbReference>
<proteinExistence type="predicted"/>
<protein>
    <submittedName>
        <fullName evidence="2">Coenzyme F390 synthetase</fullName>
    </submittedName>
</protein>
<feature type="domain" description="AMP-dependent synthetase/ligase" evidence="1">
    <location>
        <begin position="69"/>
        <end position="289"/>
    </location>
</feature>
<gene>
    <name evidence="2" type="ORF">PV02_07520</name>
</gene>
<sequence>MELKTDYYNPAIETMDRGELDALVDERIRYTVRYAAENSLFYKKWFREHNISPSDIRSHEDLLELPIISGRTIRENQPPETSDFGFRAVDWKDVFTVHETSGTSGTPKSFFLTWEDWERYAEKYARSFVSQGFGPGDRVIVCASYGMNVGANTMTLAARNIGMTIIPIGKCNFPPRVMDSYRPTSVVGSVFKLIHLAKRMKAQGMDPAESSIKRLVVGGESFPEESRNYVAELWGCDVFNTYGSTEGSMCGECSYIKGLHVPEDLVHMDVYDPDMQDFVKDGECGRIVFTTLLPVGAKCGNVLLNYDTDDTTVVLDRRKCDCGRTHMRIMNPQREAETFWVFETPFNRVDIEKGVFQRENMEYLTGEYEAFLYGGEDEGEVTLRVSLECEDMENCDRELVESNFLASFFRLRKSLEDAYIQGSLNIIFNYVGPGQLEFYHIKGRPKRVIDRR</sequence>
<dbReference type="Gene3D" id="3.40.50.12780">
    <property type="entry name" value="N-terminal domain of ligase-like"/>
    <property type="match status" value="1"/>
</dbReference>
<accession>A0AAE3KX62</accession>
<dbReference type="AlphaFoldDB" id="A0AAE3KX62"/>
<dbReference type="InterPro" id="IPR042099">
    <property type="entry name" value="ANL_N_sf"/>
</dbReference>
<evidence type="ECO:0000313" key="2">
    <source>
        <dbReference type="EMBL" id="MCQ6962915.1"/>
    </source>
</evidence>
<dbReference type="NCBIfam" id="TIGR03335">
    <property type="entry name" value="F390_ftsA"/>
    <property type="match status" value="1"/>
</dbReference>
<organism evidence="2 3">
    <name type="scientific">Methanolobus chelungpuianus</name>
    <dbReference type="NCBI Taxonomy" id="502115"/>
    <lineage>
        <taxon>Archaea</taxon>
        <taxon>Methanobacteriati</taxon>
        <taxon>Methanobacteriota</taxon>
        <taxon>Stenosarchaea group</taxon>
        <taxon>Methanomicrobia</taxon>
        <taxon>Methanosarcinales</taxon>
        <taxon>Methanosarcinaceae</taxon>
        <taxon>Methanolobus</taxon>
    </lineage>
</organism>
<dbReference type="Proteomes" id="UP001206983">
    <property type="component" value="Unassembled WGS sequence"/>
</dbReference>
<dbReference type="InterPro" id="IPR017720">
    <property type="entry name" value="Coenzyme_F390_Synthase"/>
</dbReference>
<dbReference type="InterPro" id="IPR000873">
    <property type="entry name" value="AMP-dep_synth/lig_dom"/>
</dbReference>
<name>A0AAE3KX62_9EURY</name>
<dbReference type="SUPFAM" id="SSF56801">
    <property type="entry name" value="Acetyl-CoA synthetase-like"/>
    <property type="match status" value="1"/>
</dbReference>
<evidence type="ECO:0000313" key="3">
    <source>
        <dbReference type="Proteomes" id="UP001206983"/>
    </source>
</evidence>
<comment type="caution">
    <text evidence="2">The sequence shown here is derived from an EMBL/GenBank/DDBJ whole genome shotgun (WGS) entry which is preliminary data.</text>
</comment>
<keyword evidence="3" id="KW-1185">Reference proteome</keyword>
<evidence type="ECO:0000259" key="1">
    <source>
        <dbReference type="Pfam" id="PF00501"/>
    </source>
</evidence>
<reference evidence="2 3" key="1">
    <citation type="journal article" date="2011" name="Appl. Environ. Microbiol.">
        <title>Methanogenic archaea isolated from Taiwan's Chelungpu fault.</title>
        <authorList>
            <person name="Wu S.Y."/>
            <person name="Lai M.C."/>
        </authorList>
    </citation>
    <scope>NUCLEOTIDE SEQUENCE [LARGE SCALE GENOMIC DNA]</scope>
    <source>
        <strain evidence="2 3">St545Mb</strain>
    </source>
</reference>